<proteinExistence type="inferred from homology"/>
<dbReference type="EMBL" id="JBHTJA010000010">
    <property type="protein sequence ID" value="MFD0900366.1"/>
    <property type="molecule type" value="Genomic_DNA"/>
</dbReference>
<dbReference type="InterPro" id="IPR011051">
    <property type="entry name" value="RmlC_Cupin_sf"/>
</dbReference>
<accession>A0ABW3EKM0</accession>
<name>A0ABW3EKM0_9ACTN</name>
<comment type="similarity">
    <text evidence="1">Belongs to the dTDP-4-dehydrorhamnose 3,5-epimerase family.</text>
</comment>
<gene>
    <name evidence="2" type="ORF">ACFQ11_08180</name>
</gene>
<evidence type="ECO:0000313" key="3">
    <source>
        <dbReference type="Proteomes" id="UP001596972"/>
    </source>
</evidence>
<dbReference type="CDD" id="cd00438">
    <property type="entry name" value="cupin_RmlC"/>
    <property type="match status" value="1"/>
</dbReference>
<protein>
    <submittedName>
        <fullName evidence="2">dTDP-4-dehydrorhamnose 3,5-epimerase family protein</fullName>
    </submittedName>
</protein>
<keyword evidence="3" id="KW-1185">Reference proteome</keyword>
<dbReference type="Proteomes" id="UP001596972">
    <property type="component" value="Unassembled WGS sequence"/>
</dbReference>
<dbReference type="Pfam" id="PF00908">
    <property type="entry name" value="dTDP_sugar_isom"/>
    <property type="match status" value="1"/>
</dbReference>
<dbReference type="Gene3D" id="2.60.120.10">
    <property type="entry name" value="Jelly Rolls"/>
    <property type="match status" value="1"/>
</dbReference>
<comment type="caution">
    <text evidence="2">The sequence shown here is derived from an EMBL/GenBank/DDBJ whole genome shotgun (WGS) entry which is preliminary data.</text>
</comment>
<evidence type="ECO:0000256" key="1">
    <source>
        <dbReference type="ARBA" id="ARBA00010154"/>
    </source>
</evidence>
<dbReference type="InterPro" id="IPR014710">
    <property type="entry name" value="RmlC-like_jellyroll"/>
</dbReference>
<evidence type="ECO:0000313" key="2">
    <source>
        <dbReference type="EMBL" id="MFD0900366.1"/>
    </source>
</evidence>
<sequence>MQIHPTEIEGVHLFEPRVLTDARGRFLEIFTQADVTEAIGHRMPVAQVNCSVSRRGTIRGLHAVSPPGQARYVTCVSGAVTDIVVDVRPGSPTFGRHVSTLLDEHSRHAVYMAEGLAHGFACLTEEATVVYLSSSPYDPGATIRIDPLDPELGLDWRGRDPVLSDQDRTAPRLREVVARGLLSGFAR</sequence>
<dbReference type="InterPro" id="IPR000888">
    <property type="entry name" value="RmlC-like"/>
</dbReference>
<organism evidence="2 3">
    <name type="scientific">Actinomadura sediminis</name>
    <dbReference type="NCBI Taxonomy" id="1038904"/>
    <lineage>
        <taxon>Bacteria</taxon>
        <taxon>Bacillati</taxon>
        <taxon>Actinomycetota</taxon>
        <taxon>Actinomycetes</taxon>
        <taxon>Streptosporangiales</taxon>
        <taxon>Thermomonosporaceae</taxon>
        <taxon>Actinomadura</taxon>
    </lineage>
</organism>
<dbReference type="PANTHER" id="PTHR21047">
    <property type="entry name" value="DTDP-6-DEOXY-D-GLUCOSE-3,5 EPIMERASE"/>
    <property type="match status" value="1"/>
</dbReference>
<dbReference type="PANTHER" id="PTHR21047:SF2">
    <property type="entry name" value="THYMIDINE DIPHOSPHO-4-KETO-RHAMNOSE 3,5-EPIMERASE"/>
    <property type="match status" value="1"/>
</dbReference>
<dbReference type="SUPFAM" id="SSF51182">
    <property type="entry name" value="RmlC-like cupins"/>
    <property type="match status" value="1"/>
</dbReference>
<dbReference type="RefSeq" id="WP_378297349.1">
    <property type="nucleotide sequence ID" value="NZ_JBHTJA010000010.1"/>
</dbReference>
<reference evidence="3" key="1">
    <citation type="journal article" date="2019" name="Int. J. Syst. Evol. Microbiol.">
        <title>The Global Catalogue of Microorganisms (GCM) 10K type strain sequencing project: providing services to taxonomists for standard genome sequencing and annotation.</title>
        <authorList>
            <consortium name="The Broad Institute Genomics Platform"/>
            <consortium name="The Broad Institute Genome Sequencing Center for Infectious Disease"/>
            <person name="Wu L."/>
            <person name="Ma J."/>
        </authorList>
    </citation>
    <scope>NUCLEOTIDE SEQUENCE [LARGE SCALE GENOMIC DNA]</scope>
    <source>
        <strain evidence="3">JCM 31202</strain>
    </source>
</reference>